<name>A0A841PLT5_9HYPH</name>
<evidence type="ECO:0000313" key="2">
    <source>
        <dbReference type="EMBL" id="MBB6411650.1"/>
    </source>
</evidence>
<protein>
    <submittedName>
        <fullName evidence="2">EAL domain-containing protein (Putative c-di-GMP-specific phosphodiesterase class I)</fullName>
    </submittedName>
</protein>
<dbReference type="AlphaFoldDB" id="A0A841PLT5"/>
<reference evidence="2 3" key="1">
    <citation type="submission" date="2020-08" db="EMBL/GenBank/DDBJ databases">
        <title>Genomic Encyclopedia of Type Strains, Phase IV (KMG-IV): sequencing the most valuable type-strain genomes for metagenomic binning, comparative biology and taxonomic classification.</title>
        <authorList>
            <person name="Goeker M."/>
        </authorList>
    </citation>
    <scope>NUCLEOTIDE SEQUENCE [LARGE SCALE GENOMIC DNA]</scope>
    <source>
        <strain evidence="2 3">DSM 100039</strain>
    </source>
</reference>
<proteinExistence type="predicted"/>
<evidence type="ECO:0000313" key="3">
    <source>
        <dbReference type="Proteomes" id="UP000556329"/>
    </source>
</evidence>
<dbReference type="InterPro" id="IPR035919">
    <property type="entry name" value="EAL_sf"/>
</dbReference>
<accession>A0A841PLT5</accession>
<dbReference type="PROSITE" id="PS50883">
    <property type="entry name" value="EAL"/>
    <property type="match status" value="1"/>
</dbReference>
<keyword evidence="3" id="KW-1185">Reference proteome</keyword>
<dbReference type="Proteomes" id="UP000556329">
    <property type="component" value="Unassembled WGS sequence"/>
</dbReference>
<sequence length="39" mass="4222">MAKAAGCNRFQGYFFGRPAPRDKLGQLRVVNAEPLALSA</sequence>
<comment type="caution">
    <text evidence="2">The sequence shown here is derived from an EMBL/GenBank/DDBJ whole genome shotgun (WGS) entry which is preliminary data.</text>
</comment>
<dbReference type="EMBL" id="JACHEF010000004">
    <property type="protein sequence ID" value="MBB6411650.1"/>
    <property type="molecule type" value="Genomic_DNA"/>
</dbReference>
<feature type="domain" description="EAL" evidence="1">
    <location>
        <begin position="1"/>
        <end position="32"/>
    </location>
</feature>
<dbReference type="SUPFAM" id="SSF141868">
    <property type="entry name" value="EAL domain-like"/>
    <property type="match status" value="1"/>
</dbReference>
<organism evidence="2 3">
    <name type="scientific">Mesorhizobium sangaii</name>
    <dbReference type="NCBI Taxonomy" id="505389"/>
    <lineage>
        <taxon>Bacteria</taxon>
        <taxon>Pseudomonadati</taxon>
        <taxon>Pseudomonadota</taxon>
        <taxon>Alphaproteobacteria</taxon>
        <taxon>Hyphomicrobiales</taxon>
        <taxon>Phyllobacteriaceae</taxon>
        <taxon>Mesorhizobium</taxon>
    </lineage>
</organism>
<dbReference type="InterPro" id="IPR001633">
    <property type="entry name" value="EAL_dom"/>
</dbReference>
<gene>
    <name evidence="2" type="ORF">HNQ71_004338</name>
</gene>
<evidence type="ECO:0000259" key="1">
    <source>
        <dbReference type="PROSITE" id="PS50883"/>
    </source>
</evidence>